<dbReference type="InterPro" id="IPR049625">
    <property type="entry name" value="Glyco_transf_61_cat"/>
</dbReference>
<dbReference type="Pfam" id="PF04577">
    <property type="entry name" value="Glyco_transf_61"/>
    <property type="match status" value="1"/>
</dbReference>
<evidence type="ECO:0000256" key="3">
    <source>
        <dbReference type="ARBA" id="ARBA00023180"/>
    </source>
</evidence>
<dbReference type="GO" id="GO:0016757">
    <property type="term" value="F:glycosyltransferase activity"/>
    <property type="evidence" value="ECO:0007669"/>
    <property type="project" value="UniProtKB-KW"/>
</dbReference>
<dbReference type="STRING" id="1317125.SAMN05444128_0312"/>
<evidence type="ECO:0000256" key="1">
    <source>
        <dbReference type="ARBA" id="ARBA00022676"/>
    </source>
</evidence>
<evidence type="ECO:0000259" key="4">
    <source>
        <dbReference type="Pfam" id="PF04577"/>
    </source>
</evidence>
<dbReference type="InterPro" id="IPR007657">
    <property type="entry name" value="Glycosyltransferase_61"/>
</dbReference>
<dbReference type="AlphaFoldDB" id="A0A1R3WDT0"/>
<protein>
    <recommendedName>
        <fullName evidence="4">Glycosyltransferase 61 catalytic domain-containing protein</fullName>
    </recommendedName>
</protein>
<keyword evidence="6" id="KW-1185">Reference proteome</keyword>
<evidence type="ECO:0000256" key="2">
    <source>
        <dbReference type="ARBA" id="ARBA00022679"/>
    </source>
</evidence>
<keyword evidence="1" id="KW-0328">Glycosyltransferase</keyword>
<dbReference type="PANTHER" id="PTHR20961">
    <property type="entry name" value="GLYCOSYLTRANSFERASE"/>
    <property type="match status" value="1"/>
</dbReference>
<evidence type="ECO:0000313" key="5">
    <source>
        <dbReference type="EMBL" id="SIT76260.1"/>
    </source>
</evidence>
<accession>A0A1R3WDT0</accession>
<gene>
    <name evidence="5" type="ORF">SAMN05444128_0312</name>
</gene>
<dbReference type="Proteomes" id="UP000187181">
    <property type="component" value="Unassembled WGS sequence"/>
</dbReference>
<reference evidence="6" key="1">
    <citation type="submission" date="2017-01" db="EMBL/GenBank/DDBJ databases">
        <authorList>
            <person name="Varghese N."/>
            <person name="Submissions S."/>
        </authorList>
    </citation>
    <scope>NUCLEOTIDE SEQUENCE [LARGE SCALE GENOMIC DNA]</scope>
    <source>
        <strain evidence="6">LP100</strain>
    </source>
</reference>
<proteinExistence type="predicted"/>
<feature type="domain" description="Glycosyltransferase 61 catalytic" evidence="4">
    <location>
        <begin position="138"/>
        <end position="308"/>
    </location>
</feature>
<organism evidence="5 6">
    <name type="scientific">Pontibacter indicus</name>
    <dbReference type="NCBI Taxonomy" id="1317125"/>
    <lineage>
        <taxon>Bacteria</taxon>
        <taxon>Pseudomonadati</taxon>
        <taxon>Bacteroidota</taxon>
        <taxon>Cytophagia</taxon>
        <taxon>Cytophagales</taxon>
        <taxon>Hymenobacteraceae</taxon>
        <taxon>Pontibacter</taxon>
    </lineage>
</organism>
<keyword evidence="3" id="KW-0325">Glycoprotein</keyword>
<dbReference type="RefSeq" id="WP_076665747.1">
    <property type="nucleotide sequence ID" value="NZ_FTPP01000001.1"/>
</dbReference>
<name>A0A1R3WDT0_9BACT</name>
<sequence>MLKKAFFSLLHTLGYYSRYTSVLHHPGKQLLSQTCVLDFNADEKAFLEDSASSFNYAIDYSLGYRQKEQYLVRLQDVELLGNSGALVLDGNVVVESVGEVSRLAKSDAFKEVSLLLPKRKAGRYTSVLFLPWADNNNYHWFFDCLPRLYLVLEHTQEPIKVIMRRDMAPYQLETFAFVLKDYPQAELVFIDKHEKWRLDEFVLPSFITNAQSGYLPHEVAEWLRHKVWKGYAVEQSGRRRRIYISRAKAKTRRVLNEQELLPLLERYGFEMVRAEELTYQQQVQLFFEAELVIAPHGAGLTNLLFSEQCQVLEFHPANLIKTHYFLLCKALGFRYSALVGTTGDRLENYTVSVEEVEAWMKGIGV</sequence>
<keyword evidence="2" id="KW-0808">Transferase</keyword>
<evidence type="ECO:0000313" key="6">
    <source>
        <dbReference type="Proteomes" id="UP000187181"/>
    </source>
</evidence>
<dbReference type="OrthoDB" id="1156086at2"/>
<dbReference type="EMBL" id="FTPP01000001">
    <property type="protein sequence ID" value="SIT76260.1"/>
    <property type="molecule type" value="Genomic_DNA"/>
</dbReference>